<feature type="domain" description="Methyltransferase small" evidence="4">
    <location>
        <begin position="52"/>
        <end position="155"/>
    </location>
</feature>
<dbReference type="Proteomes" id="UP000613160">
    <property type="component" value="Unassembled WGS sequence"/>
</dbReference>
<keyword evidence="1 5" id="KW-0489">Methyltransferase</keyword>
<dbReference type="InterPro" id="IPR007848">
    <property type="entry name" value="Small_mtfrase_dom"/>
</dbReference>
<reference evidence="5" key="2">
    <citation type="submission" date="2020-09" db="EMBL/GenBank/DDBJ databases">
        <authorList>
            <person name="Sun Q."/>
            <person name="Zhou Y."/>
        </authorList>
    </citation>
    <scope>NUCLEOTIDE SEQUENCE</scope>
    <source>
        <strain evidence="5">CGMCC 1.15493</strain>
    </source>
</reference>
<evidence type="ECO:0000259" key="4">
    <source>
        <dbReference type="Pfam" id="PF05175"/>
    </source>
</evidence>
<name>A0A917D8L9_9HYPH</name>
<protein>
    <submittedName>
        <fullName evidence="5">Methyltransferase</fullName>
    </submittedName>
</protein>
<accession>A0A917D8L9</accession>
<dbReference type="GO" id="GO:0008168">
    <property type="term" value="F:methyltransferase activity"/>
    <property type="evidence" value="ECO:0007669"/>
    <property type="project" value="UniProtKB-KW"/>
</dbReference>
<organism evidence="5 6">
    <name type="scientific">Aureimonas glaciei</name>
    <dbReference type="NCBI Taxonomy" id="1776957"/>
    <lineage>
        <taxon>Bacteria</taxon>
        <taxon>Pseudomonadati</taxon>
        <taxon>Pseudomonadota</taxon>
        <taxon>Alphaproteobacteria</taxon>
        <taxon>Hyphomicrobiales</taxon>
        <taxon>Aurantimonadaceae</taxon>
        <taxon>Aureimonas</taxon>
    </lineage>
</organism>
<keyword evidence="2" id="KW-0949">S-adenosyl-L-methionine</keyword>
<gene>
    <name evidence="5" type="ORF">GCM10011335_08420</name>
</gene>
<dbReference type="AlphaFoldDB" id="A0A917D8L9"/>
<dbReference type="EMBL" id="BMJJ01000002">
    <property type="protein sequence ID" value="GGD07841.1"/>
    <property type="molecule type" value="Genomic_DNA"/>
</dbReference>
<evidence type="ECO:0000313" key="6">
    <source>
        <dbReference type="Proteomes" id="UP000613160"/>
    </source>
</evidence>
<dbReference type="InterPro" id="IPR029063">
    <property type="entry name" value="SAM-dependent_MTases_sf"/>
</dbReference>
<evidence type="ECO:0000256" key="1">
    <source>
        <dbReference type="ARBA" id="ARBA00022603"/>
    </source>
</evidence>
<dbReference type="PANTHER" id="PTHR47739">
    <property type="entry name" value="TRNA1(VAL) (ADENINE(37)-N6)-METHYLTRANSFERASE"/>
    <property type="match status" value="1"/>
</dbReference>
<feature type="region of interest" description="Disordered" evidence="3">
    <location>
        <begin position="1"/>
        <end position="20"/>
    </location>
</feature>
<evidence type="ECO:0000313" key="5">
    <source>
        <dbReference type="EMBL" id="GGD07841.1"/>
    </source>
</evidence>
<dbReference type="PANTHER" id="PTHR47739:SF1">
    <property type="entry name" value="TRNA1(VAL) (ADENINE(37)-N6)-METHYLTRANSFERASE"/>
    <property type="match status" value="1"/>
</dbReference>
<dbReference type="GO" id="GO:0032259">
    <property type="term" value="P:methylation"/>
    <property type="evidence" value="ECO:0007669"/>
    <property type="project" value="UniProtKB-KW"/>
</dbReference>
<sequence length="278" mass="28065">MPLPDLAPDAVGEGRAASAEPAAETSVDSFYAGRFHLVQPQGQGFRAGLDALLLAASLPAGRGGTAVDLGAGAGAVGFAAVARCPALAMTLVENNDVMAALARRSVALPGNAALAPRLRVVEADVLGRRAAREAAGLADGDYATVVTNPPFHPPGGRASPDALRHAARAATNEDFLIRWIRSGAALLAHGGLFAMIARPDSLADILNACERRLGDIRLLPVHAHAGAPAMRLLLHARKGSRAPLSLLPGLVLHGADGGLTAAGTGIGTGDATIDLGLA</sequence>
<dbReference type="SUPFAM" id="SSF53335">
    <property type="entry name" value="S-adenosyl-L-methionine-dependent methyltransferases"/>
    <property type="match status" value="1"/>
</dbReference>
<evidence type="ECO:0000256" key="3">
    <source>
        <dbReference type="SAM" id="MobiDB-lite"/>
    </source>
</evidence>
<dbReference type="Gene3D" id="3.40.50.150">
    <property type="entry name" value="Vaccinia Virus protein VP39"/>
    <property type="match status" value="1"/>
</dbReference>
<reference evidence="5" key="1">
    <citation type="journal article" date="2014" name="Int. J. Syst. Evol. Microbiol.">
        <title>Complete genome sequence of Corynebacterium casei LMG S-19264T (=DSM 44701T), isolated from a smear-ripened cheese.</title>
        <authorList>
            <consortium name="US DOE Joint Genome Institute (JGI-PGF)"/>
            <person name="Walter F."/>
            <person name="Albersmeier A."/>
            <person name="Kalinowski J."/>
            <person name="Ruckert C."/>
        </authorList>
    </citation>
    <scope>NUCLEOTIDE SEQUENCE</scope>
    <source>
        <strain evidence="5">CGMCC 1.15493</strain>
    </source>
</reference>
<proteinExistence type="predicted"/>
<keyword evidence="6" id="KW-1185">Reference proteome</keyword>
<dbReference type="InterPro" id="IPR050210">
    <property type="entry name" value="tRNA_Adenine-N(6)_MTase"/>
</dbReference>
<evidence type="ECO:0000256" key="2">
    <source>
        <dbReference type="ARBA" id="ARBA00022691"/>
    </source>
</evidence>
<dbReference type="RefSeq" id="WP_244639828.1">
    <property type="nucleotide sequence ID" value="NZ_BMJJ01000002.1"/>
</dbReference>
<keyword evidence="1 5" id="KW-0808">Transferase</keyword>
<dbReference type="Pfam" id="PF05175">
    <property type="entry name" value="MTS"/>
    <property type="match status" value="1"/>
</dbReference>
<comment type="caution">
    <text evidence="5">The sequence shown here is derived from an EMBL/GenBank/DDBJ whole genome shotgun (WGS) entry which is preliminary data.</text>
</comment>